<evidence type="ECO:0000313" key="3">
    <source>
        <dbReference type="EMBL" id="EKM49588.1"/>
    </source>
</evidence>
<dbReference type="KEGG" id="pco:PHACADRAFT_33179"/>
<organism evidence="3 4">
    <name type="scientific">Phanerochaete carnosa (strain HHB-10118-sp)</name>
    <name type="common">White-rot fungus</name>
    <name type="synonym">Peniophora carnosa</name>
    <dbReference type="NCBI Taxonomy" id="650164"/>
    <lineage>
        <taxon>Eukaryota</taxon>
        <taxon>Fungi</taxon>
        <taxon>Dikarya</taxon>
        <taxon>Basidiomycota</taxon>
        <taxon>Agaricomycotina</taxon>
        <taxon>Agaricomycetes</taxon>
        <taxon>Polyporales</taxon>
        <taxon>Phanerochaetaceae</taxon>
        <taxon>Phanerochaete</taxon>
    </lineage>
</organism>
<dbReference type="HOGENOM" id="CLU_624216_0_0_1"/>
<dbReference type="EMBL" id="JH930480">
    <property type="protein sequence ID" value="EKM49588.1"/>
    <property type="molecule type" value="Genomic_DNA"/>
</dbReference>
<feature type="domain" description="DUF6532" evidence="2">
    <location>
        <begin position="300"/>
        <end position="396"/>
    </location>
</feature>
<dbReference type="Proteomes" id="UP000008370">
    <property type="component" value="Unassembled WGS sequence"/>
</dbReference>
<feature type="region of interest" description="Disordered" evidence="1">
    <location>
        <begin position="173"/>
        <end position="213"/>
    </location>
</feature>
<dbReference type="InParanoid" id="K5VEJ9"/>
<gene>
    <name evidence="3" type="ORF">PHACADRAFT_33179</name>
</gene>
<dbReference type="RefSeq" id="XP_007401536.1">
    <property type="nucleotide sequence ID" value="XM_007401474.1"/>
</dbReference>
<accession>K5VEJ9</accession>
<evidence type="ECO:0000256" key="1">
    <source>
        <dbReference type="SAM" id="MobiDB-lite"/>
    </source>
</evidence>
<evidence type="ECO:0000259" key="2">
    <source>
        <dbReference type="Pfam" id="PF20149"/>
    </source>
</evidence>
<dbReference type="GeneID" id="18919766"/>
<protein>
    <recommendedName>
        <fullName evidence="2">DUF6532 domain-containing protein</fullName>
    </recommendedName>
</protein>
<proteinExistence type="predicted"/>
<name>K5VEJ9_PHACS</name>
<feature type="region of interest" description="Disordered" evidence="1">
    <location>
        <begin position="1"/>
        <end position="48"/>
    </location>
</feature>
<evidence type="ECO:0000313" key="4">
    <source>
        <dbReference type="Proteomes" id="UP000008370"/>
    </source>
</evidence>
<dbReference type="Pfam" id="PF20149">
    <property type="entry name" value="DUF6532"/>
    <property type="match status" value="1"/>
</dbReference>
<keyword evidence="4" id="KW-1185">Reference proteome</keyword>
<reference evidence="3 4" key="1">
    <citation type="journal article" date="2012" name="BMC Genomics">
        <title>Comparative genomics of the white-rot fungi, Phanerochaete carnosa and P. chrysosporium, to elucidate the genetic basis of the distinct wood types they colonize.</title>
        <authorList>
            <person name="Suzuki H."/>
            <person name="MacDonald J."/>
            <person name="Syed K."/>
            <person name="Salamov A."/>
            <person name="Hori C."/>
            <person name="Aerts A."/>
            <person name="Henrissat B."/>
            <person name="Wiebenga A."/>
            <person name="vanKuyk P.A."/>
            <person name="Barry K."/>
            <person name="Lindquist E."/>
            <person name="LaButti K."/>
            <person name="Lapidus A."/>
            <person name="Lucas S."/>
            <person name="Coutinho P."/>
            <person name="Gong Y."/>
            <person name="Samejima M."/>
            <person name="Mahadevan R."/>
            <person name="Abou-Zaid M."/>
            <person name="de Vries R.P."/>
            <person name="Igarashi K."/>
            <person name="Yadav J.S."/>
            <person name="Grigoriev I.V."/>
            <person name="Master E.R."/>
        </authorList>
    </citation>
    <scope>NUCLEOTIDE SEQUENCE [LARGE SCALE GENOMIC DNA]</scope>
    <source>
        <strain evidence="3 4">HHB-10118-sp</strain>
    </source>
</reference>
<sequence>MPTLARKINKKKRDQDDDAIEGSENLESALKKKSTHNKSTDRDGISQGNIIGLKRQAKKAHDSKLSIYTSNTPSLNNKDNEKLKQKLAEAQKWLAAIQALLQAKLASANTTTNNMADINNIAVEGDDEIESENEDNNAQLTLACFLWHFRILGEVPTRQDAVNKPKRRLYREGNASKLLSSHETTPDNHDGTSNSTSESESLRRSPDANTALSVASHLQESSCSIQEHVPFPLIDLAIVQGLNAHHFMAMIGAKWYPCLVIDSSFLEIVTMEFVVLGHHHQLAVDHRVAMQPLQIDPASAADAYKMKLLTINAFPSAEVATQFAGEAWDVVCQANNKNFTPEDLAQVLALIVQQGPAFCGHIHDHVCESSVSAFGLADLTNVAAQAANVKSCEFLRSSSVRAHHPGIAIRIQKQKLATLLSVWSSSKLRSTWVHSIKTT</sequence>
<dbReference type="InterPro" id="IPR045341">
    <property type="entry name" value="DUF6532"/>
</dbReference>
<dbReference type="AlphaFoldDB" id="K5VEJ9"/>